<dbReference type="Proteomes" id="UP000231567">
    <property type="component" value="Unassembled WGS sequence"/>
</dbReference>
<evidence type="ECO:0000313" key="2">
    <source>
        <dbReference type="Proteomes" id="UP000231567"/>
    </source>
</evidence>
<evidence type="ECO:0000313" key="1">
    <source>
        <dbReference type="EMBL" id="PIP21951.1"/>
    </source>
</evidence>
<comment type="caution">
    <text evidence="1">The sequence shown here is derived from an EMBL/GenBank/DDBJ whole genome shotgun (WGS) entry which is preliminary data.</text>
</comment>
<organism evidence="1 2">
    <name type="scientific">Candidatus Nealsonbacteria bacterium CG23_combo_of_CG06-09_8_20_14_all_40_13</name>
    <dbReference type="NCBI Taxonomy" id="1974724"/>
    <lineage>
        <taxon>Bacteria</taxon>
        <taxon>Candidatus Nealsoniibacteriota</taxon>
    </lineage>
</organism>
<reference evidence="1 2" key="1">
    <citation type="submission" date="2017-09" db="EMBL/GenBank/DDBJ databases">
        <title>Depth-based differentiation of microbial function through sediment-hosted aquifers and enrichment of novel symbionts in the deep terrestrial subsurface.</title>
        <authorList>
            <person name="Probst A.J."/>
            <person name="Ladd B."/>
            <person name="Jarett J.K."/>
            <person name="Geller-Mcgrath D.E."/>
            <person name="Sieber C.M."/>
            <person name="Emerson J.B."/>
            <person name="Anantharaman K."/>
            <person name="Thomas B.C."/>
            <person name="Malmstrom R."/>
            <person name="Stieglmeier M."/>
            <person name="Klingl A."/>
            <person name="Woyke T."/>
            <person name="Ryan C.M."/>
            <person name="Banfield J.F."/>
        </authorList>
    </citation>
    <scope>NUCLEOTIDE SEQUENCE [LARGE SCALE GENOMIC DNA]</scope>
    <source>
        <strain evidence="1">CG23_combo_of_CG06-09_8_20_14_all_40_13</strain>
    </source>
</reference>
<proteinExistence type="predicted"/>
<protein>
    <submittedName>
        <fullName evidence="1">Uncharacterized protein</fullName>
    </submittedName>
</protein>
<accession>A0A2G9YTX6</accession>
<dbReference type="AlphaFoldDB" id="A0A2G9YTX6"/>
<dbReference type="EMBL" id="PCRM01000004">
    <property type="protein sequence ID" value="PIP21951.1"/>
    <property type="molecule type" value="Genomic_DNA"/>
</dbReference>
<name>A0A2G9YTX6_9BACT</name>
<gene>
    <name evidence="1" type="ORF">COX39_00180</name>
</gene>
<sequence length="235" mass="26505">MILLAQCFTVKYDPESGDYRPNIGIAKTKAGTGEEKFPFDCLRLGDLLNQYQILGFRPDITDGDLLDEVTIYENPKGNLALRRDVTSFESKQALVLLVCNCDLTSTEYYVQECPRHEQRGNRLEQKKGSCFQCGTAPDELGYHPASGTAMGWSAYYYPELEEKNGVQVMAQEFSVEQETLVLLNPNTKLRCIIYGLGGTKGYLLSWVVQEKENIGELIFEPCNRWQRVTDSCSPA</sequence>